<keyword evidence="3" id="KW-1185">Reference proteome</keyword>
<feature type="compositionally biased region" description="Basic and acidic residues" evidence="1">
    <location>
        <begin position="167"/>
        <end position="177"/>
    </location>
</feature>
<reference evidence="2 3" key="1">
    <citation type="submission" date="2020-05" db="EMBL/GenBank/DDBJ databases">
        <title>Genomic Encyclopedia of Type Strains, Phase IV (KMG-V): Genome sequencing to study the core and pangenomes of soil and plant-associated prokaryotes.</title>
        <authorList>
            <person name="Whitman W."/>
        </authorList>
    </citation>
    <scope>NUCLEOTIDE SEQUENCE [LARGE SCALE GENOMIC DNA]</scope>
    <source>
        <strain evidence="2 3">C29</strain>
    </source>
</reference>
<evidence type="ECO:0000313" key="3">
    <source>
        <dbReference type="Proteomes" id="UP001516061"/>
    </source>
</evidence>
<proteinExistence type="predicted"/>
<feature type="compositionally biased region" description="Low complexity" evidence="1">
    <location>
        <begin position="224"/>
        <end position="239"/>
    </location>
</feature>
<evidence type="ECO:0000313" key="2">
    <source>
        <dbReference type="EMBL" id="NRT55184.1"/>
    </source>
</evidence>
<sequence length="239" mass="25418">MLEAPRPAGHVTGKGCPTTDPSTRRQALDQPGAGQQRQRLDAENAPCEAFPAALASGTAGTRERKAENCSHGSACVRSDEGPSGTTLGTAGRIAGTTVLPRLAQGVGHRLTHQGAGPRPRPVRHRPASSASASTQKTHLAKPSRLLWHREHGNERPKIVRIGPHASDPTKGHREQHWEQSAGSREQPSSRCWRWAPATACSTRRQALDLDQLGAGRQQRQRLDVPAAGPAGPVAQPQPG</sequence>
<dbReference type="Proteomes" id="UP001516061">
    <property type="component" value="Unassembled WGS sequence"/>
</dbReference>
<protein>
    <submittedName>
        <fullName evidence="2">Uncharacterized protein</fullName>
    </submittedName>
</protein>
<feature type="region of interest" description="Disordered" evidence="1">
    <location>
        <begin position="159"/>
        <end position="191"/>
    </location>
</feature>
<organism evidence="2 3">
    <name type="scientific">Sphaerotilus uruguayifluvii</name>
    <dbReference type="NCBI Taxonomy" id="2735897"/>
    <lineage>
        <taxon>Bacteria</taxon>
        <taxon>Pseudomonadati</taxon>
        <taxon>Pseudomonadota</taxon>
        <taxon>Betaproteobacteria</taxon>
        <taxon>Burkholderiales</taxon>
        <taxon>Sphaerotilaceae</taxon>
        <taxon>Sphaerotilus</taxon>
    </lineage>
</organism>
<gene>
    <name evidence="2" type="ORF">HNQ01_000894</name>
</gene>
<feature type="region of interest" description="Disordered" evidence="1">
    <location>
        <begin position="108"/>
        <end position="143"/>
    </location>
</feature>
<feature type="compositionally biased region" description="Polar residues" evidence="1">
    <location>
        <begin position="128"/>
        <end position="137"/>
    </location>
</feature>
<evidence type="ECO:0000256" key="1">
    <source>
        <dbReference type="SAM" id="MobiDB-lite"/>
    </source>
</evidence>
<feature type="region of interest" description="Disordered" evidence="1">
    <location>
        <begin position="1"/>
        <end position="90"/>
    </location>
</feature>
<dbReference type="EMBL" id="JABSNM010000003">
    <property type="protein sequence ID" value="NRT55184.1"/>
    <property type="molecule type" value="Genomic_DNA"/>
</dbReference>
<feature type="region of interest" description="Disordered" evidence="1">
    <location>
        <begin position="210"/>
        <end position="239"/>
    </location>
</feature>
<accession>A0ABX2FZF7</accession>
<name>A0ABX2FZF7_9BURK</name>
<comment type="caution">
    <text evidence="2">The sequence shown here is derived from an EMBL/GenBank/DDBJ whole genome shotgun (WGS) entry which is preliminary data.</text>
</comment>
<feature type="compositionally biased region" description="Polar residues" evidence="1">
    <location>
        <begin position="178"/>
        <end position="189"/>
    </location>
</feature>